<dbReference type="EMBL" id="JAAARO010000009">
    <property type="protein sequence ID" value="KAF5742486.1"/>
    <property type="molecule type" value="Genomic_DNA"/>
</dbReference>
<gene>
    <name evidence="1" type="ORF">HS088_TW09G00535</name>
</gene>
<accession>A0A7J7D8U8</accession>
<sequence length="55" mass="6295">MLGLVFLFIKKEDVGVSSPGPKKRCWSKMVKFYVCMSKQKHEDREGVYELGSNPS</sequence>
<dbReference type="Proteomes" id="UP000593562">
    <property type="component" value="Unassembled WGS sequence"/>
</dbReference>
<name>A0A7J7D8U8_TRIWF</name>
<keyword evidence="2" id="KW-1185">Reference proteome</keyword>
<comment type="caution">
    <text evidence="1">The sequence shown here is derived from an EMBL/GenBank/DDBJ whole genome shotgun (WGS) entry which is preliminary data.</text>
</comment>
<protein>
    <submittedName>
        <fullName evidence="1">Uncharacterized protein</fullName>
    </submittedName>
</protein>
<evidence type="ECO:0000313" key="2">
    <source>
        <dbReference type="Proteomes" id="UP000593562"/>
    </source>
</evidence>
<proteinExistence type="predicted"/>
<evidence type="ECO:0000313" key="1">
    <source>
        <dbReference type="EMBL" id="KAF5742486.1"/>
    </source>
</evidence>
<reference evidence="1 2" key="1">
    <citation type="journal article" date="2020" name="Nat. Commun.">
        <title>Genome of Tripterygium wilfordii and identification of cytochrome P450 involved in triptolide biosynthesis.</title>
        <authorList>
            <person name="Tu L."/>
            <person name="Su P."/>
            <person name="Zhang Z."/>
            <person name="Gao L."/>
            <person name="Wang J."/>
            <person name="Hu T."/>
            <person name="Zhou J."/>
            <person name="Zhang Y."/>
            <person name="Zhao Y."/>
            <person name="Liu Y."/>
            <person name="Song Y."/>
            <person name="Tong Y."/>
            <person name="Lu Y."/>
            <person name="Yang J."/>
            <person name="Xu C."/>
            <person name="Jia M."/>
            <person name="Peters R.J."/>
            <person name="Huang L."/>
            <person name="Gao W."/>
        </authorList>
    </citation>
    <scope>NUCLEOTIDE SEQUENCE [LARGE SCALE GENOMIC DNA]</scope>
    <source>
        <strain evidence="2">cv. XIE 37</strain>
        <tissue evidence="1">Leaf</tissue>
    </source>
</reference>
<organism evidence="1 2">
    <name type="scientific">Tripterygium wilfordii</name>
    <name type="common">Thunder God vine</name>
    <dbReference type="NCBI Taxonomy" id="458696"/>
    <lineage>
        <taxon>Eukaryota</taxon>
        <taxon>Viridiplantae</taxon>
        <taxon>Streptophyta</taxon>
        <taxon>Embryophyta</taxon>
        <taxon>Tracheophyta</taxon>
        <taxon>Spermatophyta</taxon>
        <taxon>Magnoliopsida</taxon>
        <taxon>eudicotyledons</taxon>
        <taxon>Gunneridae</taxon>
        <taxon>Pentapetalae</taxon>
        <taxon>rosids</taxon>
        <taxon>fabids</taxon>
        <taxon>Celastrales</taxon>
        <taxon>Celastraceae</taxon>
        <taxon>Tripterygium</taxon>
    </lineage>
</organism>
<dbReference type="AlphaFoldDB" id="A0A7J7D8U8"/>
<dbReference type="InParanoid" id="A0A7J7D8U8"/>